<dbReference type="Proteomes" id="UP000192578">
    <property type="component" value="Unassembled WGS sequence"/>
</dbReference>
<proteinExistence type="predicted"/>
<accession>A0A9X6NDK3</accession>
<evidence type="ECO:0000313" key="2">
    <source>
        <dbReference type="Proteomes" id="UP000192578"/>
    </source>
</evidence>
<evidence type="ECO:0000313" key="1">
    <source>
        <dbReference type="EMBL" id="OWA50746.1"/>
    </source>
</evidence>
<reference evidence="2" key="1">
    <citation type="submission" date="2017-01" db="EMBL/GenBank/DDBJ databases">
        <title>Comparative genomics of anhydrobiosis in the tardigrade Hypsibius dujardini.</title>
        <authorList>
            <person name="Yoshida Y."/>
            <person name="Koutsovoulos G."/>
            <person name="Laetsch D."/>
            <person name="Stevens L."/>
            <person name="Kumar S."/>
            <person name="Horikawa D."/>
            <person name="Ishino K."/>
            <person name="Komine S."/>
            <person name="Tomita M."/>
            <person name="Blaxter M."/>
            <person name="Arakawa K."/>
        </authorList>
    </citation>
    <scope>NUCLEOTIDE SEQUENCE [LARGE SCALE GENOMIC DNA]</scope>
    <source>
        <strain evidence="2">Z151</strain>
    </source>
</reference>
<dbReference type="EMBL" id="MTYJ01000201">
    <property type="protein sequence ID" value="OWA50746.1"/>
    <property type="molecule type" value="Genomic_DNA"/>
</dbReference>
<sequence length="103" mass="10605">MIATSASSGGNFRPLSRAQIAAIAGSILPSNSTAVDIERLPLSPAPKVPAAWKMTMLSPGSPHSFNAASLNATNVEMLPNAPETCAPSISGCPDEAKAFEHFI</sequence>
<keyword evidence="2" id="KW-1185">Reference proteome</keyword>
<gene>
    <name evidence="1" type="ORF">BV898_15252</name>
</gene>
<organism evidence="1 2">
    <name type="scientific">Hypsibius exemplaris</name>
    <name type="common">Freshwater tardigrade</name>
    <dbReference type="NCBI Taxonomy" id="2072580"/>
    <lineage>
        <taxon>Eukaryota</taxon>
        <taxon>Metazoa</taxon>
        <taxon>Ecdysozoa</taxon>
        <taxon>Tardigrada</taxon>
        <taxon>Eutardigrada</taxon>
        <taxon>Parachela</taxon>
        <taxon>Hypsibioidea</taxon>
        <taxon>Hypsibiidae</taxon>
        <taxon>Hypsibius</taxon>
    </lineage>
</organism>
<comment type="caution">
    <text evidence="1">The sequence shown here is derived from an EMBL/GenBank/DDBJ whole genome shotgun (WGS) entry which is preliminary data.</text>
</comment>
<protein>
    <submittedName>
        <fullName evidence="1">Uncharacterized protein</fullName>
    </submittedName>
</protein>
<dbReference type="AlphaFoldDB" id="A0A9X6NDK3"/>
<name>A0A9X6NDK3_HYPEX</name>